<accession>A0A8J7S2C7</accession>
<sequence>MTLAIDPAALTTGQLAVMILLAAVCVTGMVLHAVALRHRRPGVPRIGQKDSLFRKAEQHYTETGLKLIAIQKRLVVGAMILVVLLFVLSQPPG</sequence>
<evidence type="ECO:0000313" key="2">
    <source>
        <dbReference type="EMBL" id="MBP5859025.1"/>
    </source>
</evidence>
<keyword evidence="3" id="KW-1185">Reference proteome</keyword>
<keyword evidence="1" id="KW-1133">Transmembrane helix</keyword>
<keyword evidence="1" id="KW-0812">Transmembrane</keyword>
<dbReference type="RefSeq" id="WP_210683618.1">
    <property type="nucleotide sequence ID" value="NZ_JAGMWN010000014.1"/>
</dbReference>
<keyword evidence="1" id="KW-0472">Membrane</keyword>
<dbReference type="EMBL" id="JAGMWN010000014">
    <property type="protein sequence ID" value="MBP5859025.1"/>
    <property type="molecule type" value="Genomic_DNA"/>
</dbReference>
<feature type="transmembrane region" description="Helical" evidence="1">
    <location>
        <begin position="15"/>
        <end position="36"/>
    </location>
</feature>
<proteinExistence type="predicted"/>
<evidence type="ECO:0000313" key="3">
    <source>
        <dbReference type="Proteomes" id="UP000672602"/>
    </source>
</evidence>
<comment type="caution">
    <text evidence="2">The sequence shown here is derived from an EMBL/GenBank/DDBJ whole genome shotgun (WGS) entry which is preliminary data.</text>
</comment>
<protein>
    <submittedName>
        <fullName evidence="2">Uncharacterized protein</fullName>
    </submittedName>
</protein>
<organism evidence="2 3">
    <name type="scientific">Marivibrio halodurans</name>
    <dbReference type="NCBI Taxonomy" id="2039722"/>
    <lineage>
        <taxon>Bacteria</taxon>
        <taxon>Pseudomonadati</taxon>
        <taxon>Pseudomonadota</taxon>
        <taxon>Alphaproteobacteria</taxon>
        <taxon>Rhodospirillales</taxon>
        <taxon>Rhodospirillaceae</taxon>
        <taxon>Marivibrio</taxon>
    </lineage>
</organism>
<gene>
    <name evidence="2" type="ORF">KAJ83_18540</name>
</gene>
<evidence type="ECO:0000256" key="1">
    <source>
        <dbReference type="SAM" id="Phobius"/>
    </source>
</evidence>
<name>A0A8J7S2C7_9PROT</name>
<dbReference type="Proteomes" id="UP000672602">
    <property type="component" value="Unassembled WGS sequence"/>
</dbReference>
<dbReference type="AlphaFoldDB" id="A0A8J7S2C7"/>
<feature type="transmembrane region" description="Helical" evidence="1">
    <location>
        <begin position="74"/>
        <end position="91"/>
    </location>
</feature>
<reference evidence="2" key="1">
    <citation type="submission" date="2021-04" db="EMBL/GenBank/DDBJ databases">
        <authorList>
            <person name="Zhang D.-C."/>
        </authorList>
    </citation>
    <scope>NUCLEOTIDE SEQUENCE</scope>
    <source>
        <strain evidence="2">CGMCC 1.15697</strain>
    </source>
</reference>